<gene>
    <name evidence="9" type="ORF">AVEN_54747_1</name>
</gene>
<protein>
    <recommendedName>
        <fullName evidence="8">F5/8 type C domain-containing protein</fullName>
    </recommendedName>
</protein>
<evidence type="ECO:0000256" key="5">
    <source>
        <dbReference type="ARBA" id="ARBA00023136"/>
    </source>
</evidence>
<dbReference type="EMBL" id="BGPR01008088">
    <property type="protein sequence ID" value="GBN31491.1"/>
    <property type="molecule type" value="Genomic_DNA"/>
</dbReference>
<dbReference type="SUPFAM" id="SSF49785">
    <property type="entry name" value="Galactose-binding domain-like"/>
    <property type="match status" value="1"/>
</dbReference>
<keyword evidence="10" id="KW-1185">Reference proteome</keyword>
<dbReference type="PROSITE" id="PS01286">
    <property type="entry name" value="FA58C_2"/>
    <property type="match status" value="1"/>
</dbReference>
<evidence type="ECO:0000256" key="2">
    <source>
        <dbReference type="ARBA" id="ARBA00004613"/>
    </source>
</evidence>
<dbReference type="Gene3D" id="2.60.120.260">
    <property type="entry name" value="Galactose-binding domain-like"/>
    <property type="match status" value="1"/>
</dbReference>
<keyword evidence="3" id="KW-0964">Secreted</keyword>
<dbReference type="Proteomes" id="UP000499080">
    <property type="component" value="Unassembled WGS sequence"/>
</dbReference>
<organism evidence="9 10">
    <name type="scientific">Araneus ventricosus</name>
    <name type="common">Orbweaver spider</name>
    <name type="synonym">Epeira ventricosa</name>
    <dbReference type="NCBI Taxonomy" id="182803"/>
    <lineage>
        <taxon>Eukaryota</taxon>
        <taxon>Metazoa</taxon>
        <taxon>Ecdysozoa</taxon>
        <taxon>Arthropoda</taxon>
        <taxon>Chelicerata</taxon>
        <taxon>Arachnida</taxon>
        <taxon>Araneae</taxon>
        <taxon>Araneomorphae</taxon>
        <taxon>Entelegynae</taxon>
        <taxon>Araneoidea</taxon>
        <taxon>Araneidae</taxon>
        <taxon>Araneus</taxon>
    </lineage>
</organism>
<reference evidence="9 10" key="1">
    <citation type="journal article" date="2019" name="Sci. Rep.">
        <title>Orb-weaving spider Araneus ventricosus genome elucidates the spidroin gene catalogue.</title>
        <authorList>
            <person name="Kono N."/>
            <person name="Nakamura H."/>
            <person name="Ohtoshi R."/>
            <person name="Moran D.A.P."/>
            <person name="Shinohara A."/>
            <person name="Yoshida Y."/>
            <person name="Fujiwara M."/>
            <person name="Mori M."/>
            <person name="Tomita M."/>
            <person name="Arakawa K."/>
        </authorList>
    </citation>
    <scope>NUCLEOTIDE SEQUENCE [LARGE SCALE GENOMIC DNA]</scope>
</reference>
<proteinExistence type="predicted"/>
<dbReference type="GO" id="GO:0007155">
    <property type="term" value="P:cell adhesion"/>
    <property type="evidence" value="ECO:0007669"/>
    <property type="project" value="UniProtKB-KW"/>
</dbReference>
<keyword evidence="6" id="KW-1015">Disulfide bond</keyword>
<feature type="compositionally biased region" description="Basic and acidic residues" evidence="7">
    <location>
        <begin position="113"/>
        <end position="123"/>
    </location>
</feature>
<dbReference type="PROSITE" id="PS50022">
    <property type="entry name" value="FA58C_3"/>
    <property type="match status" value="1"/>
</dbReference>
<evidence type="ECO:0000256" key="4">
    <source>
        <dbReference type="ARBA" id="ARBA00022889"/>
    </source>
</evidence>
<evidence type="ECO:0000256" key="7">
    <source>
        <dbReference type="SAM" id="MobiDB-lite"/>
    </source>
</evidence>
<feature type="domain" description="F5/8 type C" evidence="8">
    <location>
        <begin position="1"/>
        <end position="86"/>
    </location>
</feature>
<keyword evidence="4" id="KW-0130">Cell adhesion</keyword>
<evidence type="ECO:0000313" key="10">
    <source>
        <dbReference type="Proteomes" id="UP000499080"/>
    </source>
</evidence>
<dbReference type="InterPro" id="IPR008979">
    <property type="entry name" value="Galactose-bd-like_sf"/>
</dbReference>
<keyword evidence="5" id="KW-0472">Membrane</keyword>
<dbReference type="GO" id="GO:0005886">
    <property type="term" value="C:plasma membrane"/>
    <property type="evidence" value="ECO:0007669"/>
    <property type="project" value="TreeGrafter"/>
</dbReference>
<dbReference type="PANTHER" id="PTHR46806">
    <property type="entry name" value="F5/8 TYPE C DOMAIN-CONTAINING PROTEIN"/>
    <property type="match status" value="1"/>
</dbReference>
<dbReference type="AlphaFoldDB" id="A0A4Y2MWF9"/>
<dbReference type="Pfam" id="PF00754">
    <property type="entry name" value="F5_F8_type_C"/>
    <property type="match status" value="1"/>
</dbReference>
<sequence>MEFQQSNASRPEESIMSHYFEIYRRQPSVRANWWKKTTNIGVFNGNFDDSAEVKHVFKRPFEARFVRLQPLSWETKISLRLELLGCSEALTPPTPSEEDEARGGIPTTRRHKDCGPENEEARQSENFSKLPHHLQSGHEAVPALVGQFSQCSRKILIKQLHQQISFFLL</sequence>
<dbReference type="InterPro" id="IPR000421">
    <property type="entry name" value="FA58C"/>
</dbReference>
<dbReference type="GO" id="GO:0038023">
    <property type="term" value="F:signaling receptor activity"/>
    <property type="evidence" value="ECO:0007669"/>
    <property type="project" value="TreeGrafter"/>
</dbReference>
<feature type="region of interest" description="Disordered" evidence="7">
    <location>
        <begin position="90"/>
        <end position="132"/>
    </location>
</feature>
<evidence type="ECO:0000313" key="9">
    <source>
        <dbReference type="EMBL" id="GBN31491.1"/>
    </source>
</evidence>
<evidence type="ECO:0000256" key="6">
    <source>
        <dbReference type="ARBA" id="ARBA00023157"/>
    </source>
</evidence>
<evidence type="ECO:0000256" key="3">
    <source>
        <dbReference type="ARBA" id="ARBA00022525"/>
    </source>
</evidence>
<dbReference type="GO" id="GO:0005576">
    <property type="term" value="C:extracellular region"/>
    <property type="evidence" value="ECO:0007669"/>
    <property type="project" value="UniProtKB-SubCell"/>
</dbReference>
<evidence type="ECO:0000259" key="8">
    <source>
        <dbReference type="PROSITE" id="PS50022"/>
    </source>
</evidence>
<evidence type="ECO:0000256" key="1">
    <source>
        <dbReference type="ARBA" id="ARBA00004184"/>
    </source>
</evidence>
<dbReference type="GO" id="GO:0012505">
    <property type="term" value="C:endomembrane system"/>
    <property type="evidence" value="ECO:0007669"/>
    <property type="project" value="UniProtKB-SubCell"/>
</dbReference>
<comment type="subcellular location">
    <subcellularLocation>
        <location evidence="1">Endomembrane system</location>
        <topology evidence="1">Peripheral membrane protein</topology>
    </subcellularLocation>
    <subcellularLocation>
        <location evidence="2">Secreted</location>
    </subcellularLocation>
</comment>
<dbReference type="OrthoDB" id="26719at2759"/>
<dbReference type="InterPro" id="IPR050633">
    <property type="entry name" value="Neuropilin_MCO_CoagFactor"/>
</dbReference>
<comment type="caution">
    <text evidence="9">The sequence shown here is derived from an EMBL/GenBank/DDBJ whole genome shotgun (WGS) entry which is preliminary data.</text>
</comment>
<accession>A0A4Y2MWF9</accession>
<dbReference type="PANTHER" id="PTHR46806:SF5">
    <property type="entry name" value="F5_8 TYPE C DOMAIN-CONTAINING PROTEIN"/>
    <property type="match status" value="1"/>
</dbReference>
<name>A0A4Y2MWF9_ARAVE</name>